<dbReference type="Proteomes" id="UP001209168">
    <property type="component" value="Unassembled WGS sequence"/>
</dbReference>
<comment type="caution">
    <text evidence="1">The sequence shown here is derived from an EMBL/GenBank/DDBJ whole genome shotgun (WGS) entry which is preliminary data.</text>
</comment>
<evidence type="ECO:0000313" key="1">
    <source>
        <dbReference type="EMBL" id="MCW4154196.1"/>
    </source>
</evidence>
<dbReference type="RefSeq" id="WP_264898656.1">
    <property type="nucleotide sequence ID" value="NZ_JAPDVH010000001.1"/>
</dbReference>
<accession>A0AAW5UDC0</accession>
<evidence type="ECO:0000313" key="2">
    <source>
        <dbReference type="Proteomes" id="UP001209168"/>
    </source>
</evidence>
<gene>
    <name evidence="1" type="ORF">ONT23_01295</name>
</gene>
<organism evidence="1 2">
    <name type="scientific">Segatella copri</name>
    <dbReference type="NCBI Taxonomy" id="165179"/>
    <lineage>
        <taxon>Bacteria</taxon>
        <taxon>Pseudomonadati</taxon>
        <taxon>Bacteroidota</taxon>
        <taxon>Bacteroidia</taxon>
        <taxon>Bacteroidales</taxon>
        <taxon>Prevotellaceae</taxon>
        <taxon>Segatella</taxon>
    </lineage>
</organism>
<proteinExistence type="predicted"/>
<protein>
    <submittedName>
        <fullName evidence="1">Uncharacterized protein</fullName>
    </submittedName>
</protein>
<dbReference type="EMBL" id="JAPDVH010000001">
    <property type="protein sequence ID" value="MCW4154196.1"/>
    <property type="molecule type" value="Genomic_DNA"/>
</dbReference>
<sequence>MFASHLFERQTITFSSPHPLQFIIPSHHIIQLLLHLIKENAKQIVKDELERIAADKN</sequence>
<reference evidence="1" key="1">
    <citation type="submission" date="2022-11" db="EMBL/GenBank/DDBJ databases">
        <title>Genomic repertoires linked with pathogenic potency of arthritogenic Prevotella copri isolated from the gut of rheumatoid arthritis patients.</title>
        <authorList>
            <person name="Nii T."/>
            <person name="Maeda Y."/>
            <person name="Motooka D."/>
            <person name="Naito M."/>
            <person name="Matsumoto Y."/>
            <person name="Ogawa T."/>
            <person name="Oguro-Igashira E."/>
            <person name="Kishikawa T."/>
            <person name="Yamashita M."/>
            <person name="Koizumi S."/>
            <person name="Kurakawa T."/>
            <person name="Okumura R."/>
            <person name="Kayama H."/>
            <person name="Murakami M."/>
            <person name="Sakaguchi T."/>
            <person name="Das B."/>
            <person name="Nakamura S."/>
            <person name="Okada Y."/>
            <person name="Kumanogoh A."/>
            <person name="Takeda K."/>
        </authorList>
    </citation>
    <scope>NUCLEOTIDE SEQUENCE</scope>
    <source>
        <strain evidence="1">H012_8</strain>
    </source>
</reference>
<name>A0AAW5UDC0_9BACT</name>
<dbReference type="AlphaFoldDB" id="A0AAW5UDC0"/>